<dbReference type="AlphaFoldDB" id="A0A225DCB6"/>
<dbReference type="Pfam" id="PF13369">
    <property type="entry name" value="Transglut_core2"/>
    <property type="match status" value="1"/>
</dbReference>
<dbReference type="Proteomes" id="UP000214646">
    <property type="component" value="Unassembled WGS sequence"/>
</dbReference>
<evidence type="ECO:0000256" key="1">
    <source>
        <dbReference type="ARBA" id="ARBA00007100"/>
    </source>
</evidence>
<evidence type="ECO:0000313" key="4">
    <source>
        <dbReference type="Proteomes" id="UP000214646"/>
    </source>
</evidence>
<dbReference type="EMBL" id="NIDE01000019">
    <property type="protein sequence ID" value="OWK34779.1"/>
    <property type="molecule type" value="Genomic_DNA"/>
</dbReference>
<evidence type="ECO:0000313" key="3">
    <source>
        <dbReference type="EMBL" id="OWK34779.1"/>
    </source>
</evidence>
<proteinExistence type="inferred from homology"/>
<accession>A0A225DCB6</accession>
<feature type="domain" description="Protein SirB1 N-terminal" evidence="2">
    <location>
        <begin position="66"/>
        <end position="190"/>
    </location>
</feature>
<organism evidence="3 4">
    <name type="scientific">Fimbriiglobus ruber</name>
    <dbReference type="NCBI Taxonomy" id="1908690"/>
    <lineage>
        <taxon>Bacteria</taxon>
        <taxon>Pseudomonadati</taxon>
        <taxon>Planctomycetota</taxon>
        <taxon>Planctomycetia</taxon>
        <taxon>Gemmatales</taxon>
        <taxon>Gemmataceae</taxon>
        <taxon>Fimbriiglobus</taxon>
    </lineage>
</organism>
<name>A0A225DCB6_9BACT</name>
<comment type="similarity">
    <text evidence="1">Belongs to the UPF0162 family.</text>
</comment>
<comment type="caution">
    <text evidence="3">The sequence shown here is derived from an EMBL/GenBank/DDBJ whole genome shotgun (WGS) entry which is preliminary data.</text>
</comment>
<sequence length="360" mass="40864">MITRMSRSIPSWRSLARLSDDELNGYDVAAVNLACAADLPGADRIDFARCLDRLDGWANAVGEYTDRMLPQFRRSPQRYENSEAYFRALAMITVLQRDLGVRYNPAKIAPDAPFDTADSFIHGVLQGDGGTCATLPVVYAAVGRRLGYPIRLSSTRGQVFAHGFARWDDQTTGVRFNIEAMNRGLSTPPDDYYRHDPRHRLYHLTPDAEREGCYLVSKTPRMELAGFLAARAARWDDARNWWRCVDSWAWAASLVPANEHVRNSLRRAMTAWDAELRRTKPLGFPDILVRADVRLFPDTLPLELERTIFGLTAVHHLLTDPRLETKYWARMRRGDIAHTPTRATATFAPNESCSIDLVFH</sequence>
<reference evidence="4" key="1">
    <citation type="submission" date="2017-06" db="EMBL/GenBank/DDBJ databases">
        <title>Genome analysis of Fimbriiglobus ruber SP5, the first member of the order Planctomycetales with confirmed chitinolytic capability.</title>
        <authorList>
            <person name="Ravin N.V."/>
            <person name="Rakitin A.L."/>
            <person name="Ivanova A.A."/>
            <person name="Beletsky A.V."/>
            <person name="Kulichevskaya I.S."/>
            <person name="Mardanov A.V."/>
            <person name="Dedysh S.N."/>
        </authorList>
    </citation>
    <scope>NUCLEOTIDE SEQUENCE [LARGE SCALE GENOMIC DNA]</scope>
    <source>
        <strain evidence="4">SP5</strain>
    </source>
</reference>
<keyword evidence="4" id="KW-1185">Reference proteome</keyword>
<evidence type="ECO:0000259" key="2">
    <source>
        <dbReference type="Pfam" id="PF13369"/>
    </source>
</evidence>
<dbReference type="InterPro" id="IPR032698">
    <property type="entry name" value="SirB1_N"/>
</dbReference>
<gene>
    <name evidence="3" type="ORF">FRUB_09621</name>
</gene>
<protein>
    <recommendedName>
        <fullName evidence="2">Protein SirB1 N-terminal domain-containing protein</fullName>
    </recommendedName>
</protein>